<comment type="subcellular location">
    <subcellularLocation>
        <location evidence="5">Cell membrane</location>
        <topology evidence="5">Multi-pass membrane protein</topology>
    </subcellularLocation>
</comment>
<comment type="caution">
    <text evidence="6">The sequence shown here is derived from an EMBL/GenBank/DDBJ whole genome shotgun (WGS) entry which is preliminary data.</text>
</comment>
<gene>
    <name evidence="6" type="ORF">ACFQ4O_09545</name>
</gene>
<evidence type="ECO:0000256" key="3">
    <source>
        <dbReference type="ARBA" id="ARBA00022989"/>
    </source>
</evidence>
<name>A0ABW3Z8A7_9HYPH</name>
<dbReference type="Pfam" id="PF10755">
    <property type="entry name" value="DUF2585"/>
    <property type="match status" value="1"/>
</dbReference>
<protein>
    <recommendedName>
        <fullName evidence="5">UPF0314 protein ACFQ4O_09545</fullName>
    </recommendedName>
</protein>
<feature type="transmembrane region" description="Helical" evidence="5">
    <location>
        <begin position="19"/>
        <end position="37"/>
    </location>
</feature>
<proteinExistence type="inferred from homology"/>
<organism evidence="6 7">
    <name type="scientific">Methylopila musalis</name>
    <dbReference type="NCBI Taxonomy" id="1134781"/>
    <lineage>
        <taxon>Bacteria</taxon>
        <taxon>Pseudomonadati</taxon>
        <taxon>Pseudomonadota</taxon>
        <taxon>Alphaproteobacteria</taxon>
        <taxon>Hyphomicrobiales</taxon>
        <taxon>Methylopilaceae</taxon>
        <taxon>Methylopila</taxon>
    </lineage>
</organism>
<evidence type="ECO:0000256" key="2">
    <source>
        <dbReference type="ARBA" id="ARBA00022692"/>
    </source>
</evidence>
<comment type="similarity">
    <text evidence="5">Belongs to the UPF0314 family.</text>
</comment>
<dbReference type="EMBL" id="JBHTMX010000071">
    <property type="protein sequence ID" value="MFD1332238.1"/>
    <property type="molecule type" value="Genomic_DNA"/>
</dbReference>
<dbReference type="NCBIfam" id="NF002099">
    <property type="entry name" value="PRK00944.1"/>
    <property type="match status" value="1"/>
</dbReference>
<evidence type="ECO:0000256" key="1">
    <source>
        <dbReference type="ARBA" id="ARBA00022475"/>
    </source>
</evidence>
<evidence type="ECO:0000256" key="5">
    <source>
        <dbReference type="HAMAP-Rule" id="MF_01514"/>
    </source>
</evidence>
<evidence type="ECO:0000313" key="6">
    <source>
        <dbReference type="EMBL" id="MFD1332238.1"/>
    </source>
</evidence>
<accession>A0ABW3Z8A7</accession>
<keyword evidence="3 5" id="KW-1133">Transmembrane helix</keyword>
<keyword evidence="7" id="KW-1185">Reference proteome</keyword>
<dbReference type="Proteomes" id="UP001597171">
    <property type="component" value="Unassembled WGS sequence"/>
</dbReference>
<keyword evidence="1 5" id="KW-1003">Cell membrane</keyword>
<comment type="caution">
    <text evidence="5">Lacks conserved residue(s) required for the propagation of feature annotation.</text>
</comment>
<dbReference type="HAMAP" id="MF_01514">
    <property type="entry name" value="UPF0314"/>
    <property type="match status" value="1"/>
</dbReference>
<keyword evidence="2 5" id="KW-0812">Transmembrane</keyword>
<dbReference type="RefSeq" id="WP_378775461.1">
    <property type="nucleotide sequence ID" value="NZ_JBHTMX010000071.1"/>
</dbReference>
<dbReference type="InterPro" id="IPR019691">
    <property type="entry name" value="DUF2585"/>
</dbReference>
<keyword evidence="4 5" id="KW-0472">Membrane</keyword>
<sequence length="201" mass="21640">MTAAPDAALLRASGSPTPWLAGAGLIALFAVTLLLMGRPPICPCGTIELWHGAANDSGTSQHLSDWYTPSHIIHGFIFYGVAALIFRRLKIPLPFAWALVAAIAVEGAWEVLENSPLVIERYRANTSSDAYAGDSVLNSVSDILAMVLGFLFARKAPWPLTVALALAMELTTLILIRDNLTLNVLMILYPLEAVKDWQTGG</sequence>
<evidence type="ECO:0000313" key="7">
    <source>
        <dbReference type="Proteomes" id="UP001597171"/>
    </source>
</evidence>
<evidence type="ECO:0000256" key="4">
    <source>
        <dbReference type="ARBA" id="ARBA00023136"/>
    </source>
</evidence>
<reference evidence="7" key="1">
    <citation type="journal article" date="2019" name="Int. J. Syst. Evol. Microbiol.">
        <title>The Global Catalogue of Microorganisms (GCM) 10K type strain sequencing project: providing services to taxonomists for standard genome sequencing and annotation.</title>
        <authorList>
            <consortium name="The Broad Institute Genomics Platform"/>
            <consortium name="The Broad Institute Genome Sequencing Center for Infectious Disease"/>
            <person name="Wu L."/>
            <person name="Ma J."/>
        </authorList>
    </citation>
    <scope>NUCLEOTIDE SEQUENCE [LARGE SCALE GENOMIC DNA]</scope>
    <source>
        <strain evidence="7">CCUG 61696</strain>
    </source>
</reference>